<organism evidence="1 2">
    <name type="scientific">Bacillus cereus (strain B4264)</name>
    <dbReference type="NCBI Taxonomy" id="405532"/>
    <lineage>
        <taxon>Bacteria</taxon>
        <taxon>Bacillati</taxon>
        <taxon>Bacillota</taxon>
        <taxon>Bacilli</taxon>
        <taxon>Bacillales</taxon>
        <taxon>Bacillaceae</taxon>
        <taxon>Bacillus</taxon>
        <taxon>Bacillus cereus group</taxon>
    </lineage>
</organism>
<reference evidence="1 2" key="1">
    <citation type="submission" date="2008-10" db="EMBL/GenBank/DDBJ databases">
        <title>Genome sequence of Bacillus cereus B4264.</title>
        <authorList>
            <person name="Dodson R.J."/>
            <person name="Durkin A.S."/>
            <person name="Rosovitz M.J."/>
            <person name="Rasko D.A."/>
            <person name="Hoffmaster A."/>
            <person name="Ravel J."/>
            <person name="Sutton G."/>
        </authorList>
    </citation>
    <scope>NUCLEOTIDE SEQUENCE [LARGE SCALE GENOMIC DNA]</scope>
    <source>
        <strain evidence="1 2">B4264</strain>
    </source>
</reference>
<protein>
    <submittedName>
        <fullName evidence="1">Uncharacterized protein</fullName>
    </submittedName>
</protein>
<evidence type="ECO:0000313" key="1">
    <source>
        <dbReference type="EMBL" id="ACK60041.1"/>
    </source>
</evidence>
<dbReference type="HOGENOM" id="CLU_3339619_0_0_9"/>
<proteinExistence type="predicted"/>
<gene>
    <name evidence="1" type="ordered locus">BCB4264_A2874</name>
</gene>
<dbReference type="EMBL" id="CP001176">
    <property type="protein sequence ID" value="ACK60041.1"/>
    <property type="molecule type" value="Genomic_DNA"/>
</dbReference>
<sequence>MFPPLIRSLLLYNKITENSVLFYIKVEKLKDFLLSKI</sequence>
<dbReference type="KEGG" id="bcb:BCB4264_A2874"/>
<name>B7HA83_BACC4</name>
<dbReference type="Proteomes" id="UP000007096">
    <property type="component" value="Chromosome"/>
</dbReference>
<accession>B7HA83</accession>
<evidence type="ECO:0000313" key="2">
    <source>
        <dbReference type="Proteomes" id="UP000007096"/>
    </source>
</evidence>
<dbReference type="AlphaFoldDB" id="B7HA83"/>